<comment type="caution">
    <text evidence="2">The sequence shown here is derived from an EMBL/GenBank/DDBJ whole genome shotgun (WGS) entry which is preliminary data.</text>
</comment>
<accession>A0A261G3F5</accession>
<feature type="compositionally biased region" description="Basic and acidic residues" evidence="1">
    <location>
        <begin position="549"/>
        <end position="561"/>
    </location>
</feature>
<dbReference type="AlphaFoldDB" id="A0A261G3F5"/>
<keyword evidence="3" id="KW-1185">Reference proteome</keyword>
<evidence type="ECO:0000313" key="2">
    <source>
        <dbReference type="EMBL" id="OZG65536.1"/>
    </source>
</evidence>
<proteinExistence type="predicted"/>
<feature type="region of interest" description="Disordered" evidence="1">
    <location>
        <begin position="536"/>
        <end position="572"/>
    </location>
</feature>
<feature type="compositionally biased region" description="Polar residues" evidence="1">
    <location>
        <begin position="536"/>
        <end position="548"/>
    </location>
</feature>
<reference evidence="2 3" key="1">
    <citation type="journal article" date="2017" name="BMC Genomics">
        <title>Comparative genomic and phylogenomic analyses of the Bifidobacteriaceae family.</title>
        <authorList>
            <person name="Lugli G.A."/>
            <person name="Milani C."/>
            <person name="Turroni F."/>
            <person name="Duranti S."/>
            <person name="Mancabelli L."/>
            <person name="Mangifesta M."/>
            <person name="Ferrario C."/>
            <person name="Modesto M."/>
            <person name="Mattarelli P."/>
            <person name="Jiri K."/>
            <person name="van Sinderen D."/>
            <person name="Ventura M."/>
        </authorList>
    </citation>
    <scope>NUCLEOTIDE SEQUENCE [LARGE SCALE GENOMIC DNA]</scope>
    <source>
        <strain evidence="2 3">LMG 28769</strain>
    </source>
</reference>
<dbReference type="EMBL" id="MWXA01000008">
    <property type="protein sequence ID" value="OZG65536.1"/>
    <property type="molecule type" value="Genomic_DNA"/>
</dbReference>
<evidence type="ECO:0000256" key="1">
    <source>
        <dbReference type="SAM" id="MobiDB-lite"/>
    </source>
</evidence>
<dbReference type="RefSeq" id="WP_415459094.1">
    <property type="nucleotide sequence ID" value="NZ_JBDNSV010000003.1"/>
</dbReference>
<evidence type="ECO:0000313" key="3">
    <source>
        <dbReference type="Proteomes" id="UP000216451"/>
    </source>
</evidence>
<organism evidence="2 3">
    <name type="scientific">Bifidobacterium aquikefiri</name>
    <dbReference type="NCBI Taxonomy" id="1653207"/>
    <lineage>
        <taxon>Bacteria</taxon>
        <taxon>Bacillati</taxon>
        <taxon>Actinomycetota</taxon>
        <taxon>Actinomycetes</taxon>
        <taxon>Bifidobacteriales</taxon>
        <taxon>Bifidobacteriaceae</taxon>
        <taxon>Bifidobacterium</taxon>
    </lineage>
</organism>
<dbReference type="Proteomes" id="UP000216451">
    <property type="component" value="Unassembled WGS sequence"/>
</dbReference>
<feature type="compositionally biased region" description="Polar residues" evidence="1">
    <location>
        <begin position="562"/>
        <end position="572"/>
    </location>
</feature>
<name>A0A261G3F5_9BIFI</name>
<gene>
    <name evidence="2" type="ORF">BAQU_1719</name>
</gene>
<sequence>MVMPANNQVWPPISQNRIQDAYQRMDAWYSGDEEALSWLYSTNRLQSHTSLWGQVKRFFWGTPIPQQQSQRPVKIHVPLPAEIARMSAAQLFAEMPTTHLGDMDGDSDDKGLTSAKQGKVLSQSLSDILDDNAHAELLQAAELAAVFGGVYLKVEWDTTVDDKPFITAMPPDNAIPTFGLGGHLQSVIYWTQLPPIDGVNLEYKLLEEQTPGRIEYALFEARDTHSLGVRVPLTTHPMTASIHVDPQSGINTGSQLLTSVYIPNLRPNRIMRGIPAAYHLGRSDYAGAESLFDSIDEAYTSWMRDIRLGKARVFVNRDLLTIGKPGEGSMMNMDQEIFTPLNQAPGSTLNQSKMFETFQPAIRWQEHENTCQNLVERAYAACGYSAATFGSAGDVAMTATEAQAREKLTMLTRSSKMLYWRPQLRRIYAALMDVNRYVFHGPDRGQALPDVEFPDGASDAPNIVASTLNLLNQAESASIKTRVGMLHPDWDDEQVKDEVAQIAQDYSMLPDPKESNLWAAVAANGSNMGGVASNSYGITASNNPTTAQAEEKAVKSSERVDQSTAAQSTVQQ</sequence>
<protein>
    <submittedName>
        <fullName evidence="2">Phage capsid protein</fullName>
    </submittedName>
</protein>